<dbReference type="Pfam" id="PF23593">
    <property type="entry name" value="HEAT_ATR"/>
    <property type="match status" value="1"/>
</dbReference>
<evidence type="ECO:0000256" key="7">
    <source>
        <dbReference type="ARBA" id="ARBA00022763"/>
    </source>
</evidence>
<dbReference type="Gene3D" id="1.10.1070.11">
    <property type="entry name" value="Phosphatidylinositol 3-/4-kinase, catalytic domain"/>
    <property type="match status" value="1"/>
</dbReference>
<dbReference type="GO" id="GO:0000723">
    <property type="term" value="P:telomere maintenance"/>
    <property type="evidence" value="ECO:0007669"/>
    <property type="project" value="TreeGrafter"/>
</dbReference>
<dbReference type="InterPro" id="IPR011989">
    <property type="entry name" value="ARM-like"/>
</dbReference>
<dbReference type="PROSITE" id="PS50290">
    <property type="entry name" value="PI3_4_KINASE_3"/>
    <property type="match status" value="1"/>
</dbReference>
<evidence type="ECO:0000256" key="4">
    <source>
        <dbReference type="ARBA" id="ARBA00022527"/>
    </source>
</evidence>
<evidence type="ECO:0000256" key="8">
    <source>
        <dbReference type="ARBA" id="ARBA00022777"/>
    </source>
</evidence>
<protein>
    <recommendedName>
        <fullName evidence="3">non-specific serine/threonine protein kinase</fullName>
        <ecNumber evidence="3">2.7.11.1</ecNumber>
    </recommendedName>
</protein>
<gene>
    <name evidence="14" type="ORF">BDEG_21411</name>
</gene>
<dbReference type="InterPro" id="IPR056802">
    <property type="entry name" value="ATR-like_M-HEAT"/>
</dbReference>
<dbReference type="GO" id="GO:0000077">
    <property type="term" value="P:DNA damage checkpoint signaling"/>
    <property type="evidence" value="ECO:0007669"/>
    <property type="project" value="TreeGrafter"/>
</dbReference>
<dbReference type="Pfam" id="PF00454">
    <property type="entry name" value="PI3_PI4_kinase"/>
    <property type="match status" value="1"/>
</dbReference>
<dbReference type="Pfam" id="PF25030">
    <property type="entry name" value="M-HEAT_ATR"/>
    <property type="match status" value="1"/>
</dbReference>
<dbReference type="GO" id="GO:0004674">
    <property type="term" value="F:protein serine/threonine kinase activity"/>
    <property type="evidence" value="ECO:0007669"/>
    <property type="project" value="UniProtKB-KW"/>
</dbReference>
<evidence type="ECO:0000256" key="2">
    <source>
        <dbReference type="ARBA" id="ARBA00010769"/>
    </source>
</evidence>
<dbReference type="Gene3D" id="1.25.40.10">
    <property type="entry name" value="Tetratricopeptide repeat domain"/>
    <property type="match status" value="1"/>
</dbReference>
<dbReference type="InterPro" id="IPR003151">
    <property type="entry name" value="PIK-rel_kinase_FAT"/>
</dbReference>
<name>A0A177WCR1_BATDL</name>
<evidence type="ECO:0000256" key="6">
    <source>
        <dbReference type="ARBA" id="ARBA00022741"/>
    </source>
</evidence>
<dbReference type="Pfam" id="PF08064">
    <property type="entry name" value="UME"/>
    <property type="match status" value="1"/>
</dbReference>
<proteinExistence type="inferred from homology"/>
<dbReference type="STRING" id="403673.A0A177WCR1"/>
<dbReference type="InterPro" id="IPR011009">
    <property type="entry name" value="Kinase-like_dom_sf"/>
</dbReference>
<keyword evidence="4" id="KW-0723">Serine/threonine-protein kinase</keyword>
<keyword evidence="5" id="KW-0808">Transferase</keyword>
<reference evidence="14 15" key="2">
    <citation type="submission" date="2016-05" db="EMBL/GenBank/DDBJ databases">
        <title>Lineage-specific infection strategies underlie the spectrum of fungal disease in amphibians.</title>
        <authorList>
            <person name="Cuomo C.A."/>
            <person name="Farrer R.A."/>
            <person name="James T."/>
            <person name="Longcore J."/>
            <person name="Birren B."/>
        </authorList>
    </citation>
    <scope>NUCLEOTIDE SEQUENCE [LARGE SCALE GENOMIC DNA]</scope>
    <source>
        <strain evidence="14 15">JEL423</strain>
    </source>
</reference>
<keyword evidence="9" id="KW-0067">ATP-binding</keyword>
<dbReference type="SUPFAM" id="SSF48452">
    <property type="entry name" value="TPR-like"/>
    <property type="match status" value="2"/>
</dbReference>
<dbReference type="CDD" id="cd00892">
    <property type="entry name" value="PIKKc_ATR"/>
    <property type="match status" value="1"/>
</dbReference>
<dbReference type="PROSITE" id="PS00916">
    <property type="entry name" value="PI3_4_KINASE_2"/>
    <property type="match status" value="1"/>
</dbReference>
<dbReference type="InterPro" id="IPR014009">
    <property type="entry name" value="PIK_FAT"/>
</dbReference>
<evidence type="ECO:0000256" key="3">
    <source>
        <dbReference type="ARBA" id="ARBA00012513"/>
    </source>
</evidence>
<comment type="similarity">
    <text evidence="2">Belongs to the PI3/PI4-kinase family. ATM subfamily.</text>
</comment>
<evidence type="ECO:0000259" key="12">
    <source>
        <dbReference type="PROSITE" id="PS50290"/>
    </source>
</evidence>
<reference evidence="14 15" key="1">
    <citation type="submission" date="2006-10" db="EMBL/GenBank/DDBJ databases">
        <title>The Genome Sequence of Batrachochytrium dendrobatidis JEL423.</title>
        <authorList>
            <consortium name="The Broad Institute Genome Sequencing Platform"/>
            <person name="Birren B."/>
            <person name="Lander E."/>
            <person name="Galagan J."/>
            <person name="Cuomo C."/>
            <person name="Devon K."/>
            <person name="Jaffe D."/>
            <person name="Butler J."/>
            <person name="Alvarez P."/>
            <person name="Gnerre S."/>
            <person name="Grabherr M."/>
            <person name="Kleber M."/>
            <person name="Mauceli E."/>
            <person name="Brockman W."/>
            <person name="Young S."/>
            <person name="LaButti K."/>
            <person name="Sykes S."/>
            <person name="DeCaprio D."/>
            <person name="Crawford M."/>
            <person name="Koehrsen M."/>
            <person name="Engels R."/>
            <person name="Montgomery P."/>
            <person name="Pearson M."/>
            <person name="Howarth C."/>
            <person name="Larson L."/>
            <person name="White J."/>
            <person name="O'Leary S."/>
            <person name="Kodira C."/>
            <person name="Zeng Q."/>
            <person name="Yandava C."/>
            <person name="Alvarado L."/>
            <person name="Longcore J."/>
            <person name="James T."/>
        </authorList>
    </citation>
    <scope>NUCLEOTIDE SEQUENCE [LARGE SCALE GENOMIC DNA]</scope>
    <source>
        <strain evidence="14 15">JEL423</strain>
    </source>
</reference>
<dbReference type="PANTHER" id="PTHR11139:SF125">
    <property type="entry name" value="SERINE_THREONINE-PROTEIN KINASE MEC1"/>
    <property type="match status" value="1"/>
</dbReference>
<dbReference type="InterPro" id="IPR016024">
    <property type="entry name" value="ARM-type_fold"/>
</dbReference>
<dbReference type="InterPro" id="IPR057564">
    <property type="entry name" value="HEAT_ATR"/>
</dbReference>
<keyword evidence="10" id="KW-0234">DNA repair</keyword>
<dbReference type="PANTHER" id="PTHR11139">
    <property type="entry name" value="ATAXIA TELANGIECTASIA MUTATED ATM -RELATED"/>
    <property type="match status" value="1"/>
</dbReference>
<feature type="domain" description="PI3K/PI4K catalytic" evidence="12">
    <location>
        <begin position="2277"/>
        <end position="2522"/>
    </location>
</feature>
<dbReference type="InterPro" id="IPR011990">
    <property type="entry name" value="TPR-like_helical_dom_sf"/>
</dbReference>
<dbReference type="SMART" id="SM00146">
    <property type="entry name" value="PI3Kc"/>
    <property type="match status" value="1"/>
</dbReference>
<evidence type="ECO:0000259" key="13">
    <source>
        <dbReference type="PROSITE" id="PS51189"/>
    </source>
</evidence>
<dbReference type="GO" id="GO:0005634">
    <property type="term" value="C:nucleus"/>
    <property type="evidence" value="ECO:0007669"/>
    <property type="project" value="UniProtKB-SubCell"/>
</dbReference>
<evidence type="ECO:0000313" key="15">
    <source>
        <dbReference type="Proteomes" id="UP000077115"/>
    </source>
</evidence>
<accession>A0A177WCR1</accession>
<evidence type="ECO:0000256" key="9">
    <source>
        <dbReference type="ARBA" id="ARBA00022840"/>
    </source>
</evidence>
<dbReference type="EMBL" id="DS022300">
    <property type="protein sequence ID" value="OAJ37380.1"/>
    <property type="molecule type" value="Genomic_DNA"/>
</dbReference>
<dbReference type="SMART" id="SM00802">
    <property type="entry name" value="UME"/>
    <property type="match status" value="1"/>
</dbReference>
<keyword evidence="7" id="KW-0227">DNA damage</keyword>
<dbReference type="GO" id="GO:0005694">
    <property type="term" value="C:chromosome"/>
    <property type="evidence" value="ECO:0007669"/>
    <property type="project" value="TreeGrafter"/>
</dbReference>
<evidence type="ECO:0000256" key="5">
    <source>
        <dbReference type="ARBA" id="ARBA00022679"/>
    </source>
</evidence>
<keyword evidence="11" id="KW-0539">Nucleus</keyword>
<organism evidence="14 15">
    <name type="scientific">Batrachochytrium dendrobatidis (strain JEL423)</name>
    <dbReference type="NCBI Taxonomy" id="403673"/>
    <lineage>
        <taxon>Eukaryota</taxon>
        <taxon>Fungi</taxon>
        <taxon>Fungi incertae sedis</taxon>
        <taxon>Chytridiomycota</taxon>
        <taxon>Chytridiomycota incertae sedis</taxon>
        <taxon>Chytridiomycetes</taxon>
        <taxon>Rhizophydiales</taxon>
        <taxon>Rhizophydiales incertae sedis</taxon>
        <taxon>Batrachochytrium</taxon>
    </lineage>
</organism>
<dbReference type="SUPFAM" id="SSF56112">
    <property type="entry name" value="Protein kinase-like (PK-like)"/>
    <property type="match status" value="1"/>
</dbReference>
<dbReference type="VEuPathDB" id="FungiDB:BDEG_21411"/>
<keyword evidence="6" id="KW-0547">Nucleotide-binding</keyword>
<dbReference type="InterPro" id="IPR018936">
    <property type="entry name" value="PI3/4_kinase_CS"/>
</dbReference>
<feature type="domain" description="FAT" evidence="13">
    <location>
        <begin position="1571"/>
        <end position="2166"/>
    </location>
</feature>
<dbReference type="Pfam" id="PF02259">
    <property type="entry name" value="FAT"/>
    <property type="match status" value="1"/>
</dbReference>
<dbReference type="eggNOG" id="KOG0890">
    <property type="taxonomic scope" value="Eukaryota"/>
</dbReference>
<dbReference type="Gene3D" id="1.25.10.10">
    <property type="entry name" value="Leucine-rich Repeat Variant"/>
    <property type="match status" value="1"/>
</dbReference>
<comment type="subcellular location">
    <subcellularLocation>
        <location evidence="1">Nucleus</location>
    </subcellularLocation>
</comment>
<dbReference type="InterPro" id="IPR000403">
    <property type="entry name" value="PI3/4_kinase_cat_dom"/>
</dbReference>
<dbReference type="Proteomes" id="UP000077115">
    <property type="component" value="Unassembled WGS sequence"/>
</dbReference>
<evidence type="ECO:0000256" key="1">
    <source>
        <dbReference type="ARBA" id="ARBA00004123"/>
    </source>
</evidence>
<sequence length="2522" mass="285685">MALAHLPVAFFASQETDRVCPASRNFGANIPSGMNRNNTQATTQPSAMSMLLVDTQVPDNAPKPMAHFDVWMLHTLIWCLAIPNMPQQIVLEIQDTISDISDFVLDKNPDVTVFQQSFNSLIDLAIMIEPKLHSSSDTLSNASTPFKSPEKLAACLLLQPYNASRFSWVTFSNTAQPDACIVFAHMHQLTTFSAHILNTIEWMVRKGSHSIFLYQNRTFLLISKFLCWSSSFTEHSLQMTLFPLLKLVLTNDCPILPNESIEWAYFLVIGITETPELKLLGENADQSVLDRSLEFQNILGDCLMVYVKAGVYWMAVSDYIDKLIKPCLFLSFRSVTFQQTLCEIRKEIYTEKSQRLKVNTSFNGLSDNLKARLFLNTSESTAFHNSSLVRVGWKRRRIHNHETTKVKEPPLTHPLLTQCISASPNSTAVQLWDDFEKQLLSDTANVSMISLKHMISIMQFDLGSLFQSKLSEFVCKAYSKCLELIFQNSSSLTCQFYYTLSIVVSCLPIQSIALSDEWVVLQLPLLPALVTVPFMSNAAQLLVEMVETDHSDWQKFVLSLKHVSQSDILSDVELYSIQTDCIQALGNIGRFNYWNAPAITILTKILESSLLNTTWQITFSALASLNLSLSDKSNVLQNIHKAIDEFKPPLVALRAFGSLGCLFSGTLECNKTVSICSQCSLYSANIFSKLDCSFPMPFDLLAQWINIWCKFASTSTIRDSTESILALCDALGHFMVHSTCDNHSVLNSPCREFLLTFLSHSAKDVRLRASRVILYFAQTPDKTICIQNITVLSEQVLRLARTHTSPTFGDSFITLCGYISKSKYAFESECQVTLLTLLVEYLGNPNLFLRSKAYVEICDVAKSHQLTLTELLQENLEGWSQFAVANLKTNPIISKLLAQLNGVTLGQFLSATLSYTLPPLILNEDLPLIQTIASIIKRKHQAIIIESCGDIIAYLLMHYQPGDKNILERFNAMSTNQITSIHQLLFSCRLTLITNLTMELGNTDESLRIQALWSLKYVESVLYPDLNTGATSEPTSGFMTTFILAIILKINEIIISEKRRPLSYKTKSLASLCELIRLCGPAISSFVPQVVGVLQSALESTILYTETLHCWNMLFRQLNSQELASIFGQAAVILLQIESACSTPQRELMVNLFTFALIDSSHGASLIGNLIGTIPKRQEWTRVYNLVQEHRSQTDIWTQMWLAASSLSNENAIVVQHALERLLSLLSEHSLSINASILDERTNPLLPQIIQQLFETCRIYNSSTPNISSLCCECLGVIGAPDPTTINVVLEADGHFGPKWDIVSKNDAIVFVCSLIEKQLAPSFRATHSTKIQGYLAFTIQELLTYCGFTPDVFQTIDFGKPRIGPSENPKEMEHRDYLQQRWSRFPKSIINTIQPLVGAKYSAVPPLLPPCVYPIFAKCTDVREWIEMFSLDTFSKMQPDYLRIVFQMFSNLIHEGEINLAQLLLPHAVLNVLLSKHRLNSNDMLCEILAVLRDESVPVQSEKYRLCVQVVFKLIDHLTKWIRLKRIHLAKQRNLVARKARSAMSLSLLEELESQIAIVEDWLAQIPQVVTAQASLGCNAYARALMHYEQHVRVIRNSSAIVEMQSAYAELQRIYAQLEDPDSLQGISTLVLSPTLDQQILTHENVGRWADAQTCYELALQIDPENQDYQLGLLRCLQHLGHYETLLTHINGILERNPKDMHALHTQGIEAAWRLGDWPLLERFLSLPHKPGFQTYIGQLLLSINSRQDDTVADLLSQARASMTAFIAAASMESYQRGYDSVLQLSMLNELETMYSFIKNSSNDANTQMVDISKLFQSWDMRLKITFPSYRQREPILSLRRVLLSIVESMMYTSQLEPLSEYISKENGQLWLQTAKDARKAGYFQTAYGATLHAMHFKVPQVIVEQAKLLWTFGQRHQAIWELERAREKDHTDGGSLSNPVSFPGVSQSQMRTISAVGIKGTVQEIQPNNYLRAKTGLLLNRWIEETSGLMSNGIICAYQQISKEFPQWEKCAYYLGRFYNRLREGETEKFGFGSKAKPPQLALQTLQISLICFKQYIKAISYGTKYMYQTMPRLLTLWLDCGNLVLELPPDDERIKKYEALNQHMRRLCTTLPTYQFLTAMPQLVSRISHKNQQVQQVIEAIIVNVMRVFPQQTLWHLMAVGKSTVKSRVRRVTSIFSKLKNEANAQNPSGCNIESLVMEAQKLTDQLLHLCNFAIPRDVSSISMSKDFRTLQRMTPLSMIIPLQSSMNAMLSTSNQSAASHNPFPNDLPTIQGFHDEIEVMSSLQRPRKITMKGSDGKDYIFLCKPVDDLRKDSRLMEFNSMINRLLKKDPDSRKRGLYIRTYAVVPLNEECGIIEWVNNVSGYRHILISSYKAKNLYVHHNEIKQLMERKTPSQEEIFRTIIIPKHPPIFHEWFLETFPEPSKWLASRLTYSTTTAVMSMVGHIVGLGDRHGENILFDELTGACLHVDLNCLFGKGLEFEKPERVPFRLTHNMVDAFGLSGTEGKQYYLHQVPNGQPC</sequence>
<dbReference type="InterPro" id="IPR036940">
    <property type="entry name" value="PI3/4_kinase_cat_sf"/>
</dbReference>
<dbReference type="SUPFAM" id="SSF48371">
    <property type="entry name" value="ARM repeat"/>
    <property type="match status" value="1"/>
</dbReference>
<keyword evidence="8" id="KW-0418">Kinase</keyword>
<evidence type="ECO:0000313" key="14">
    <source>
        <dbReference type="EMBL" id="OAJ37380.1"/>
    </source>
</evidence>
<dbReference type="InterPro" id="IPR012993">
    <property type="entry name" value="UME"/>
</dbReference>
<dbReference type="InterPro" id="IPR050517">
    <property type="entry name" value="DDR_Repair_Kinase"/>
</dbReference>
<dbReference type="OrthoDB" id="381190at2759"/>
<evidence type="ECO:0000256" key="10">
    <source>
        <dbReference type="ARBA" id="ARBA00023204"/>
    </source>
</evidence>
<evidence type="ECO:0000256" key="11">
    <source>
        <dbReference type="ARBA" id="ARBA00023242"/>
    </source>
</evidence>
<dbReference type="GO" id="GO:0005524">
    <property type="term" value="F:ATP binding"/>
    <property type="evidence" value="ECO:0007669"/>
    <property type="project" value="UniProtKB-KW"/>
</dbReference>
<dbReference type="PROSITE" id="PS51189">
    <property type="entry name" value="FAT"/>
    <property type="match status" value="1"/>
</dbReference>
<dbReference type="GO" id="GO:0006281">
    <property type="term" value="P:DNA repair"/>
    <property type="evidence" value="ECO:0007669"/>
    <property type="project" value="UniProtKB-KW"/>
</dbReference>
<dbReference type="Gene3D" id="3.30.1010.10">
    <property type="entry name" value="Phosphatidylinositol 3-kinase Catalytic Subunit, Chain A, domain 4"/>
    <property type="match status" value="1"/>
</dbReference>
<dbReference type="EC" id="2.7.11.1" evidence="3"/>